<evidence type="ECO:0000313" key="5">
    <source>
        <dbReference type="EMBL" id="QHU33148.1"/>
    </source>
</evidence>
<organism evidence="5">
    <name type="scientific">viral metagenome</name>
    <dbReference type="NCBI Taxonomy" id="1070528"/>
    <lineage>
        <taxon>unclassified sequences</taxon>
        <taxon>metagenomes</taxon>
        <taxon>organismal metagenomes</taxon>
    </lineage>
</organism>
<dbReference type="Pfam" id="PF03215">
    <property type="entry name" value="Rad17"/>
    <property type="match status" value="1"/>
</dbReference>
<feature type="domain" description="DNA replication factor RFC1 C-terminal" evidence="4">
    <location>
        <begin position="354"/>
        <end position="486"/>
    </location>
</feature>
<dbReference type="GO" id="GO:0003677">
    <property type="term" value="F:DNA binding"/>
    <property type="evidence" value="ECO:0007669"/>
    <property type="project" value="InterPro"/>
</dbReference>
<dbReference type="AlphaFoldDB" id="A0A6C0LT15"/>
<dbReference type="Gene3D" id="3.40.50.300">
    <property type="entry name" value="P-loop containing nucleotide triphosphate hydrolases"/>
    <property type="match status" value="1"/>
</dbReference>
<keyword evidence="2" id="KW-0235">DNA replication</keyword>
<dbReference type="SUPFAM" id="SSF52540">
    <property type="entry name" value="P-loop containing nucleoside triphosphate hydrolases"/>
    <property type="match status" value="1"/>
</dbReference>
<dbReference type="Gene3D" id="1.20.272.10">
    <property type="match status" value="1"/>
</dbReference>
<dbReference type="GO" id="GO:0006260">
    <property type="term" value="P:DNA replication"/>
    <property type="evidence" value="ECO:0007669"/>
    <property type="project" value="UniProtKB-KW"/>
</dbReference>
<dbReference type="PANTHER" id="PTHR23389">
    <property type="entry name" value="CHROMOSOME TRANSMISSION FIDELITY FACTOR 18"/>
    <property type="match status" value="1"/>
</dbReference>
<evidence type="ECO:0000259" key="4">
    <source>
        <dbReference type="Pfam" id="PF08519"/>
    </source>
</evidence>
<keyword evidence="3" id="KW-0175">Coiled coil</keyword>
<dbReference type="InterPro" id="IPR013725">
    <property type="entry name" value="DNA_replication_fac_RFC1_C"/>
</dbReference>
<evidence type="ECO:0000256" key="3">
    <source>
        <dbReference type="SAM" id="Coils"/>
    </source>
</evidence>
<dbReference type="Pfam" id="PF08519">
    <property type="entry name" value="RFC1"/>
    <property type="match status" value="1"/>
</dbReference>
<dbReference type="EMBL" id="MN740556">
    <property type="protein sequence ID" value="QHU33148.1"/>
    <property type="molecule type" value="Genomic_DNA"/>
</dbReference>
<comment type="similarity">
    <text evidence="1">Belongs to the activator 1 large subunit family.</text>
</comment>
<reference evidence="5" key="1">
    <citation type="journal article" date="2020" name="Nature">
        <title>Giant virus diversity and host interactions through global metagenomics.</title>
        <authorList>
            <person name="Schulz F."/>
            <person name="Roux S."/>
            <person name="Paez-Espino D."/>
            <person name="Jungbluth S."/>
            <person name="Walsh D.A."/>
            <person name="Denef V.J."/>
            <person name="McMahon K.D."/>
            <person name="Konstantinidis K.T."/>
            <person name="Eloe-Fadrosh E.A."/>
            <person name="Kyrpides N.C."/>
            <person name="Woyke T."/>
        </authorList>
    </citation>
    <scope>NUCLEOTIDE SEQUENCE</scope>
    <source>
        <strain evidence="5">GVMAG-S-1014582-52</strain>
    </source>
</reference>
<dbReference type="GO" id="GO:0005663">
    <property type="term" value="C:DNA replication factor C complex"/>
    <property type="evidence" value="ECO:0007669"/>
    <property type="project" value="InterPro"/>
</dbReference>
<proteinExistence type="inferred from homology"/>
<dbReference type="GO" id="GO:0003689">
    <property type="term" value="F:DNA clamp loader activity"/>
    <property type="evidence" value="ECO:0007669"/>
    <property type="project" value="InterPro"/>
</dbReference>
<name>A0A6C0LT15_9ZZZZ</name>
<dbReference type="GO" id="GO:0005524">
    <property type="term" value="F:ATP binding"/>
    <property type="evidence" value="ECO:0007669"/>
    <property type="project" value="InterPro"/>
</dbReference>
<dbReference type="SUPFAM" id="SSF48019">
    <property type="entry name" value="post-AAA+ oligomerization domain-like"/>
    <property type="match status" value="1"/>
</dbReference>
<accession>A0A6C0LT15</accession>
<dbReference type="PANTHER" id="PTHR23389:SF6">
    <property type="entry name" value="REPLICATION FACTOR C SUBUNIT 1"/>
    <property type="match status" value="1"/>
</dbReference>
<sequence>MTHQNWLDKYKPQKSSDFLGDKYNINQIDKFIKQFYVKNKKQLTIKNPNIIITGTNGIGKTTIVDLILKENDFEKIIPDLSKISITRKTKKKKIIEKDNGSVITIKTYYNSLLRRKNILMVGEQTTVKIAVVLDNVSNISNPKEKEAIKSLIKLNNKFKRIPIIIIANVKHSKIVNEIRKMVIFVEKNINEEGKKENMKKINEIVMKSPNINELETLIKKVCITEKLKLLPTKSDEEDLYIEIIEHSQYDVRRLINILEELKNIYDDVEITLDKLNLYKITAKKKDIDPGIYEATRSLLNDYSGIDSAISLYSEERATIPLMVHENYPLNLRQQYPKMNAIDQINIIFDVSKSISESDKVDGLIYSNQCWSLQSVHGFYSCVLTSYHINKVSGKMRNKEIYKYTQDYNKTSIMKINNKAIRNAQEHQLLKTVSIYDFLYIASILRILFNNKRYDMLCELLKPYNLTLKKIESIIKIDKIKNKKSPLTGKQKTIMKEKLGISE</sequence>
<dbReference type="GO" id="GO:0005634">
    <property type="term" value="C:nucleus"/>
    <property type="evidence" value="ECO:0007669"/>
    <property type="project" value="TreeGrafter"/>
</dbReference>
<evidence type="ECO:0000256" key="2">
    <source>
        <dbReference type="ARBA" id="ARBA00022705"/>
    </source>
</evidence>
<dbReference type="InterPro" id="IPR008921">
    <property type="entry name" value="DNA_pol3_clamp-load_cplx_C"/>
</dbReference>
<dbReference type="InterPro" id="IPR027417">
    <property type="entry name" value="P-loop_NTPase"/>
</dbReference>
<feature type="coiled-coil region" evidence="3">
    <location>
        <begin position="251"/>
        <end position="278"/>
    </location>
</feature>
<protein>
    <recommendedName>
        <fullName evidence="4">DNA replication factor RFC1 C-terminal domain-containing protein</fullName>
    </recommendedName>
</protein>
<evidence type="ECO:0000256" key="1">
    <source>
        <dbReference type="ARBA" id="ARBA00006116"/>
    </source>
</evidence>